<name>X1EPE4_9ZZZZ</name>
<reference evidence="1" key="1">
    <citation type="journal article" date="2014" name="Front. Microbiol.">
        <title>High frequency of phylogenetically diverse reductive dehalogenase-homologous genes in deep subseafloor sedimentary metagenomes.</title>
        <authorList>
            <person name="Kawai M."/>
            <person name="Futagami T."/>
            <person name="Toyoda A."/>
            <person name="Takaki Y."/>
            <person name="Nishi S."/>
            <person name="Hori S."/>
            <person name="Arai W."/>
            <person name="Tsubouchi T."/>
            <person name="Morono Y."/>
            <person name="Uchiyama I."/>
            <person name="Ito T."/>
            <person name="Fujiyama A."/>
            <person name="Inagaki F."/>
            <person name="Takami H."/>
        </authorList>
    </citation>
    <scope>NUCLEOTIDE SEQUENCE</scope>
    <source>
        <strain evidence="1">Expedition CK06-06</strain>
    </source>
</reference>
<accession>X1EPE4</accession>
<evidence type="ECO:0000313" key="1">
    <source>
        <dbReference type="EMBL" id="GAH18959.1"/>
    </source>
</evidence>
<feature type="non-terminal residue" evidence="1">
    <location>
        <position position="1"/>
    </location>
</feature>
<protein>
    <submittedName>
        <fullName evidence="1">Uncharacterized protein</fullName>
    </submittedName>
</protein>
<comment type="caution">
    <text evidence="1">The sequence shown here is derived from an EMBL/GenBank/DDBJ whole genome shotgun (WGS) entry which is preliminary data.</text>
</comment>
<organism evidence="1">
    <name type="scientific">marine sediment metagenome</name>
    <dbReference type="NCBI Taxonomy" id="412755"/>
    <lineage>
        <taxon>unclassified sequences</taxon>
        <taxon>metagenomes</taxon>
        <taxon>ecological metagenomes</taxon>
    </lineage>
</organism>
<gene>
    <name evidence="1" type="ORF">S03H2_04036</name>
</gene>
<proteinExistence type="predicted"/>
<sequence length="40" mass="4472">LITSLAWAQPFLTILNQLDKLLDIHILLNSGIALWKSNLA</sequence>
<dbReference type="AlphaFoldDB" id="X1EPE4"/>
<dbReference type="EMBL" id="BARU01001560">
    <property type="protein sequence ID" value="GAH18959.1"/>
    <property type="molecule type" value="Genomic_DNA"/>
</dbReference>